<reference evidence="2" key="1">
    <citation type="journal article" date="2019" name="bioRxiv">
        <title>The Genome of the Zebra Mussel, Dreissena polymorpha: A Resource for Invasive Species Research.</title>
        <authorList>
            <person name="McCartney M.A."/>
            <person name="Auch B."/>
            <person name="Kono T."/>
            <person name="Mallez S."/>
            <person name="Zhang Y."/>
            <person name="Obille A."/>
            <person name="Becker A."/>
            <person name="Abrahante J.E."/>
            <person name="Garbe J."/>
            <person name="Badalamenti J.P."/>
            <person name="Herman A."/>
            <person name="Mangelson H."/>
            <person name="Liachko I."/>
            <person name="Sullivan S."/>
            <person name="Sone E.D."/>
            <person name="Koren S."/>
            <person name="Silverstein K.A.T."/>
            <person name="Beckman K.B."/>
            <person name="Gohl D.M."/>
        </authorList>
    </citation>
    <scope>NUCLEOTIDE SEQUENCE</scope>
    <source>
        <strain evidence="2">Duluth1</strain>
        <tissue evidence="2">Whole animal</tissue>
    </source>
</reference>
<evidence type="ECO:0000313" key="3">
    <source>
        <dbReference type="Proteomes" id="UP000828390"/>
    </source>
</evidence>
<keyword evidence="1" id="KW-0175">Coiled coil</keyword>
<organism evidence="2 3">
    <name type="scientific">Dreissena polymorpha</name>
    <name type="common">Zebra mussel</name>
    <name type="synonym">Mytilus polymorpha</name>
    <dbReference type="NCBI Taxonomy" id="45954"/>
    <lineage>
        <taxon>Eukaryota</taxon>
        <taxon>Metazoa</taxon>
        <taxon>Spiralia</taxon>
        <taxon>Lophotrochozoa</taxon>
        <taxon>Mollusca</taxon>
        <taxon>Bivalvia</taxon>
        <taxon>Autobranchia</taxon>
        <taxon>Heteroconchia</taxon>
        <taxon>Euheterodonta</taxon>
        <taxon>Imparidentia</taxon>
        <taxon>Neoheterodontei</taxon>
        <taxon>Myida</taxon>
        <taxon>Dreissenoidea</taxon>
        <taxon>Dreissenidae</taxon>
        <taxon>Dreissena</taxon>
    </lineage>
</organism>
<dbReference type="EMBL" id="JAIWYP010000008">
    <property type="protein sequence ID" value="KAH3785922.1"/>
    <property type="molecule type" value="Genomic_DNA"/>
</dbReference>
<sequence>MQTLLDGEDGDRFGMPGKIISDDLKKSFKNLNKSIHGLIQKSECQHKKRDETFEQLQHFKRLLDKVKEENADLRCKNAHLQARVLMTQPHDVILENQKRTEELFVDVYDALLEKLQKAETELHELTIRWRSRVEEQQLLKEFIHKEEQVRLLKEHKNIMTKMISVLEKTIAKLQTDSPTTDGSDKESTSLGELLEEQAKLQVEYELSNERLEQTSYDSFITGTMENTLENMDPQLRTSEDQCTLPQTQLQKAWNTLISYQKQNR</sequence>
<gene>
    <name evidence="2" type="ORF">DPMN_164018</name>
</gene>
<dbReference type="AlphaFoldDB" id="A0A9D4ETC0"/>
<reference evidence="2" key="2">
    <citation type="submission" date="2020-11" db="EMBL/GenBank/DDBJ databases">
        <authorList>
            <person name="McCartney M.A."/>
            <person name="Auch B."/>
            <person name="Kono T."/>
            <person name="Mallez S."/>
            <person name="Becker A."/>
            <person name="Gohl D.M."/>
            <person name="Silverstein K.A.T."/>
            <person name="Koren S."/>
            <person name="Bechman K.B."/>
            <person name="Herman A."/>
            <person name="Abrahante J.E."/>
            <person name="Garbe J."/>
        </authorList>
    </citation>
    <scope>NUCLEOTIDE SEQUENCE</scope>
    <source>
        <strain evidence="2">Duluth1</strain>
        <tissue evidence="2">Whole animal</tissue>
    </source>
</reference>
<dbReference type="Proteomes" id="UP000828390">
    <property type="component" value="Unassembled WGS sequence"/>
</dbReference>
<proteinExistence type="predicted"/>
<evidence type="ECO:0000256" key="1">
    <source>
        <dbReference type="SAM" id="Coils"/>
    </source>
</evidence>
<name>A0A9D4ETC0_DREPO</name>
<feature type="coiled-coil region" evidence="1">
    <location>
        <begin position="49"/>
        <end position="83"/>
    </location>
</feature>
<keyword evidence="3" id="KW-1185">Reference proteome</keyword>
<protein>
    <submittedName>
        <fullName evidence="2">Uncharacterized protein</fullName>
    </submittedName>
</protein>
<accession>A0A9D4ETC0</accession>
<evidence type="ECO:0000313" key="2">
    <source>
        <dbReference type="EMBL" id="KAH3785922.1"/>
    </source>
</evidence>
<comment type="caution">
    <text evidence="2">The sequence shown here is derived from an EMBL/GenBank/DDBJ whole genome shotgun (WGS) entry which is preliminary data.</text>
</comment>